<sequence length="269" mass="30154">MEYEFVSHAFDGTNFSCWSFRIEADLKAQKLHHCIERTLEEEESFFTVVAEEGVAERVRKEALQKSRKKRTKSLIWEALEEVSKPESSACRKQTRCRKCAAAKKGKVHAAESTAGAEEDVLFVPEAEEANNEEANGKFRWVLDSDVSDHMVGDWNLLVNVRRMETPKVVNVAEAGVTLESHFVGEVKMKAGVGKRTLNFTVHDVLYVPGLTTNLFSVEKVAERGMEVSFGRNHARISKDGDVKCTATRYGSLFVLDVELEMCGSDVVSE</sequence>
<keyword evidence="4" id="KW-1185">Reference proteome</keyword>
<dbReference type="KEGG" id="cqu:CpipJ_CPIJ003192"/>
<dbReference type="InterPro" id="IPR054722">
    <property type="entry name" value="PolX-like_BBD"/>
</dbReference>
<dbReference type="EnsemblMetazoa" id="CPIJ003192-RA">
    <property type="protein sequence ID" value="CPIJ003192-PA"/>
    <property type="gene ID" value="CPIJ003192"/>
</dbReference>
<evidence type="ECO:0000313" key="3">
    <source>
        <dbReference type="EnsemblMetazoa" id="CPIJ003192-PA"/>
    </source>
</evidence>
<protein>
    <recommendedName>
        <fullName evidence="1">Retrovirus-related Pol polyprotein from transposon TNT 1-94-like beta-barrel domain-containing protein</fullName>
    </recommendedName>
</protein>
<dbReference type="HOGENOM" id="CLU_1035325_0_0_1"/>
<feature type="domain" description="Retrovirus-related Pol polyprotein from transposon TNT 1-94-like beta-barrel" evidence="1">
    <location>
        <begin position="140"/>
        <end position="225"/>
    </location>
</feature>
<dbReference type="Proteomes" id="UP000002320">
    <property type="component" value="Unassembled WGS sequence"/>
</dbReference>
<dbReference type="Pfam" id="PF22936">
    <property type="entry name" value="Pol_BBD"/>
    <property type="match status" value="1"/>
</dbReference>
<dbReference type="OrthoDB" id="8060515at2759"/>
<gene>
    <name evidence="3" type="primary">6034470</name>
    <name evidence="2" type="ORF">CpipJ_CPIJ003192</name>
</gene>
<dbReference type="VEuPathDB" id="VectorBase:CPIJ003192"/>
<accession>B0W7U6</accession>
<dbReference type="VEuPathDB" id="VectorBase:CQUJHB018182"/>
<evidence type="ECO:0000259" key="1">
    <source>
        <dbReference type="Pfam" id="PF22936"/>
    </source>
</evidence>
<dbReference type="eggNOG" id="KOG0017">
    <property type="taxonomic scope" value="Eukaryota"/>
</dbReference>
<organism>
    <name type="scientific">Culex quinquefasciatus</name>
    <name type="common">Southern house mosquito</name>
    <name type="synonym">Culex pungens</name>
    <dbReference type="NCBI Taxonomy" id="7176"/>
    <lineage>
        <taxon>Eukaryota</taxon>
        <taxon>Metazoa</taxon>
        <taxon>Ecdysozoa</taxon>
        <taxon>Arthropoda</taxon>
        <taxon>Hexapoda</taxon>
        <taxon>Insecta</taxon>
        <taxon>Pterygota</taxon>
        <taxon>Neoptera</taxon>
        <taxon>Endopterygota</taxon>
        <taxon>Diptera</taxon>
        <taxon>Nematocera</taxon>
        <taxon>Culicoidea</taxon>
        <taxon>Culicidae</taxon>
        <taxon>Culicinae</taxon>
        <taxon>Culicini</taxon>
        <taxon>Culex</taxon>
        <taxon>Culex</taxon>
    </lineage>
</organism>
<reference evidence="3" key="2">
    <citation type="submission" date="2021-02" db="UniProtKB">
        <authorList>
            <consortium name="EnsemblMetazoa"/>
        </authorList>
    </citation>
    <scope>IDENTIFICATION</scope>
    <source>
        <strain evidence="3">JHB</strain>
    </source>
</reference>
<dbReference type="OMA" id="RRMETPK"/>
<dbReference type="EMBL" id="DS231855">
    <property type="protein sequence ID" value="EDS38240.1"/>
    <property type="molecule type" value="Genomic_DNA"/>
</dbReference>
<evidence type="ECO:0000313" key="4">
    <source>
        <dbReference type="Proteomes" id="UP000002320"/>
    </source>
</evidence>
<proteinExistence type="predicted"/>
<dbReference type="AlphaFoldDB" id="B0W7U6"/>
<name>B0W7U6_CULQU</name>
<dbReference type="InParanoid" id="B0W7U6"/>
<reference evidence="2" key="1">
    <citation type="submission" date="2007-03" db="EMBL/GenBank/DDBJ databases">
        <title>Annotation of Culex pipiens quinquefasciatus.</title>
        <authorList>
            <consortium name="The Broad Institute Genome Sequencing Platform"/>
            <person name="Atkinson P.W."/>
            <person name="Hemingway J."/>
            <person name="Christensen B.M."/>
            <person name="Higgs S."/>
            <person name="Kodira C."/>
            <person name="Hannick L."/>
            <person name="Megy K."/>
            <person name="O'Leary S."/>
            <person name="Pearson M."/>
            <person name="Haas B.J."/>
            <person name="Mauceli E."/>
            <person name="Wortman J.R."/>
            <person name="Lee N.H."/>
            <person name="Guigo R."/>
            <person name="Stanke M."/>
            <person name="Alvarado L."/>
            <person name="Amedeo P."/>
            <person name="Antoine C.H."/>
            <person name="Arensburger P."/>
            <person name="Bidwell S.L."/>
            <person name="Crawford M."/>
            <person name="Camaro F."/>
            <person name="Devon K."/>
            <person name="Engels R."/>
            <person name="Hammond M."/>
            <person name="Howarth C."/>
            <person name="Koehrsen M."/>
            <person name="Lawson D."/>
            <person name="Montgomery P."/>
            <person name="Nene V."/>
            <person name="Nusbaum C."/>
            <person name="Puiu D."/>
            <person name="Romero-Severson J."/>
            <person name="Severson D.W."/>
            <person name="Shumway M."/>
            <person name="Sisk P."/>
            <person name="Stolte C."/>
            <person name="Zeng Q."/>
            <person name="Eisenstadt E."/>
            <person name="Fraser-Liggett C."/>
            <person name="Strausberg R."/>
            <person name="Galagan J."/>
            <person name="Birren B."/>
            <person name="Collins F.H."/>
        </authorList>
    </citation>
    <scope>NUCLEOTIDE SEQUENCE [LARGE SCALE GENOMIC DNA]</scope>
    <source>
        <strain evidence="2">JHB</strain>
    </source>
</reference>
<evidence type="ECO:0000313" key="2">
    <source>
        <dbReference type="EMBL" id="EDS38240.1"/>
    </source>
</evidence>